<dbReference type="EMBL" id="JH658299">
    <property type="protein sequence ID" value="EXL94120.1"/>
    <property type="molecule type" value="Genomic_DNA"/>
</dbReference>
<dbReference type="HOGENOM" id="CLU_2885859_0_0_1"/>
<dbReference type="RefSeq" id="XP_031056210.1">
    <property type="nucleotide sequence ID" value="XM_031214062.1"/>
</dbReference>
<dbReference type="GeneID" id="42038202"/>
<dbReference type="Proteomes" id="UP000030685">
    <property type="component" value="Unassembled WGS sequence"/>
</dbReference>
<dbReference type="AlphaFoldDB" id="X0JCP7"/>
<sequence length="63" mass="6943">MLQKTKNSAVPLDLLPGHAKCAYPRQANQLKKTCCLWGSTRHLGLIWHLLGVLQGLTYGKTLG</sequence>
<organism evidence="1">
    <name type="scientific">Fusarium odoratissimum (strain NRRL 54006)</name>
    <dbReference type="NCBI Taxonomy" id="1089451"/>
    <lineage>
        <taxon>Eukaryota</taxon>
        <taxon>Fungi</taxon>
        <taxon>Dikarya</taxon>
        <taxon>Ascomycota</taxon>
        <taxon>Pezizomycotina</taxon>
        <taxon>Sordariomycetes</taxon>
        <taxon>Hypocreomycetidae</taxon>
        <taxon>Hypocreales</taxon>
        <taxon>Nectriaceae</taxon>
        <taxon>Fusarium</taxon>
        <taxon>Fusarium oxysporum species complex</taxon>
        <taxon>Fusarium oxysporum f. sp. cubense (strain race 4)</taxon>
    </lineage>
</organism>
<name>X0JCP7_FUSO5</name>
<dbReference type="VEuPathDB" id="FungiDB:FOIG_13027"/>
<proteinExistence type="predicted"/>
<protein>
    <submittedName>
        <fullName evidence="1">Uncharacterized protein</fullName>
    </submittedName>
</protein>
<reference evidence="1" key="1">
    <citation type="submission" date="2011-11" db="EMBL/GenBank/DDBJ databases">
        <title>The Genome Sequence of Fusarium oxysporum II5.</title>
        <authorList>
            <consortium name="The Broad Institute Genome Sequencing Platform"/>
            <person name="Ma L.-J."/>
            <person name="Gale L.R."/>
            <person name="Schwartz D.C."/>
            <person name="Zhou S."/>
            <person name="Corby-Kistler H."/>
            <person name="Young S.K."/>
            <person name="Zeng Q."/>
            <person name="Gargeya S."/>
            <person name="Fitzgerald M."/>
            <person name="Haas B."/>
            <person name="Abouelleil A."/>
            <person name="Alvarado L."/>
            <person name="Arachchi H.M."/>
            <person name="Berlin A."/>
            <person name="Brown A."/>
            <person name="Chapman S.B."/>
            <person name="Chen Z."/>
            <person name="Dunbar C."/>
            <person name="Freedman E."/>
            <person name="Gearin G."/>
            <person name="Goldberg J."/>
            <person name="Griggs A."/>
            <person name="Gujja S."/>
            <person name="Heiman D."/>
            <person name="Howarth C."/>
            <person name="Larson L."/>
            <person name="Lui A."/>
            <person name="MacDonald P.J.P."/>
            <person name="Montmayeur A."/>
            <person name="Murphy C."/>
            <person name="Neiman D."/>
            <person name="Pearson M."/>
            <person name="Priest M."/>
            <person name="Roberts A."/>
            <person name="Saif S."/>
            <person name="Shea T."/>
            <person name="Shenoy N."/>
            <person name="Sisk P."/>
            <person name="Stolte C."/>
            <person name="Sykes S."/>
            <person name="Wortman J."/>
            <person name="Nusbaum C."/>
            <person name="Birren B."/>
        </authorList>
    </citation>
    <scope>NUCLEOTIDE SEQUENCE [LARGE SCALE GENOMIC DNA]</scope>
    <source>
        <strain evidence="1">54006</strain>
    </source>
</reference>
<reference evidence="1" key="2">
    <citation type="submission" date="2012-05" db="EMBL/GenBank/DDBJ databases">
        <title>The Genome Annotation of Fusarium oxysporum II5.</title>
        <authorList>
            <consortium name="The Broad Institute Genomics Platform"/>
            <person name="Ma L.-J."/>
            <person name="Corby-Kistler H."/>
            <person name="Broz K."/>
            <person name="Gale L.R."/>
            <person name="Jonkers W."/>
            <person name="O'Donnell K."/>
            <person name="Ploetz R."/>
            <person name="Steinberg C."/>
            <person name="Schwartz D.C."/>
            <person name="VanEtten H."/>
            <person name="Zhou S."/>
            <person name="Young S.K."/>
            <person name="Zeng Q."/>
            <person name="Gargeya S."/>
            <person name="Fitzgerald M."/>
            <person name="Abouelleil A."/>
            <person name="Alvarado L."/>
            <person name="Chapman S.B."/>
            <person name="Gainer-Dewar J."/>
            <person name="Goldberg J."/>
            <person name="Griggs A."/>
            <person name="Gujja S."/>
            <person name="Hansen M."/>
            <person name="Howarth C."/>
            <person name="Imamovic A."/>
            <person name="Ireland A."/>
            <person name="Larimer J."/>
            <person name="McCowan C."/>
            <person name="Murphy C."/>
            <person name="Pearson M."/>
            <person name="Poon T.W."/>
            <person name="Priest M."/>
            <person name="Roberts A."/>
            <person name="Saif S."/>
            <person name="Shea T."/>
            <person name="Sykes S."/>
            <person name="Wortman J."/>
            <person name="Nusbaum C."/>
            <person name="Birren B."/>
        </authorList>
    </citation>
    <scope>NUCLEOTIDE SEQUENCE</scope>
    <source>
        <strain evidence="1">54006</strain>
    </source>
</reference>
<evidence type="ECO:0000313" key="1">
    <source>
        <dbReference type="EMBL" id="EXL94120.1"/>
    </source>
</evidence>
<accession>X0JCP7</accession>
<gene>
    <name evidence="1" type="ORF">FOIG_13027</name>
</gene>